<dbReference type="AlphaFoldDB" id="A0A2A4MPC5"/>
<gene>
    <name evidence="2" type="ORF">COC19_04295</name>
</gene>
<sequence length="90" mass="10418">MTHIIIYDFTTKSGLRDQVVESFQIMENVAGLNSYDLYKKQDDESRLTCVEHWESEQAHEDFLASFSLEQITQFESMFSVKPEAKVYAAA</sequence>
<evidence type="ECO:0000313" key="2">
    <source>
        <dbReference type="EMBL" id="PCH61773.1"/>
    </source>
</evidence>
<dbReference type="InterPro" id="IPR011008">
    <property type="entry name" value="Dimeric_a/b-barrel"/>
</dbReference>
<organism evidence="2 3">
    <name type="scientific">SAR86 cluster bacterium</name>
    <dbReference type="NCBI Taxonomy" id="2030880"/>
    <lineage>
        <taxon>Bacteria</taxon>
        <taxon>Pseudomonadati</taxon>
        <taxon>Pseudomonadota</taxon>
        <taxon>Gammaproteobacteria</taxon>
        <taxon>SAR86 cluster</taxon>
    </lineage>
</organism>
<comment type="caution">
    <text evidence="2">The sequence shown here is derived from an EMBL/GenBank/DDBJ whole genome shotgun (WGS) entry which is preliminary data.</text>
</comment>
<feature type="domain" description="ABM" evidence="1">
    <location>
        <begin position="4"/>
        <end position="65"/>
    </location>
</feature>
<evidence type="ECO:0000259" key="1">
    <source>
        <dbReference type="Pfam" id="PF03992"/>
    </source>
</evidence>
<evidence type="ECO:0000313" key="3">
    <source>
        <dbReference type="Proteomes" id="UP000218172"/>
    </source>
</evidence>
<reference evidence="3" key="1">
    <citation type="submission" date="2017-08" db="EMBL/GenBank/DDBJ databases">
        <title>A dynamic microbial community with high functional redundancy inhabits the cold, oxic subseafloor aquifer.</title>
        <authorList>
            <person name="Tully B.J."/>
            <person name="Wheat C.G."/>
            <person name="Glazer B.T."/>
            <person name="Huber J.A."/>
        </authorList>
    </citation>
    <scope>NUCLEOTIDE SEQUENCE [LARGE SCALE GENOMIC DNA]</scope>
</reference>
<protein>
    <recommendedName>
        <fullName evidence="1">ABM domain-containing protein</fullName>
    </recommendedName>
</protein>
<dbReference type="Pfam" id="PF03992">
    <property type="entry name" value="ABM"/>
    <property type="match status" value="1"/>
</dbReference>
<dbReference type="InterPro" id="IPR007138">
    <property type="entry name" value="ABM_dom"/>
</dbReference>
<accession>A0A2A4MPC5</accession>
<name>A0A2A4MPC5_9GAMM</name>
<dbReference type="Proteomes" id="UP000218172">
    <property type="component" value="Unassembled WGS sequence"/>
</dbReference>
<proteinExistence type="predicted"/>
<dbReference type="SUPFAM" id="SSF54909">
    <property type="entry name" value="Dimeric alpha+beta barrel"/>
    <property type="match status" value="1"/>
</dbReference>
<dbReference type="EMBL" id="NVQR01000059">
    <property type="protein sequence ID" value="PCH61773.1"/>
    <property type="molecule type" value="Genomic_DNA"/>
</dbReference>
<dbReference type="Gene3D" id="3.30.70.100">
    <property type="match status" value="1"/>
</dbReference>